<feature type="non-terminal residue" evidence="2">
    <location>
        <position position="1"/>
    </location>
</feature>
<comment type="caution">
    <text evidence="2">The sequence shown here is derived from an EMBL/GenBank/DDBJ whole genome shotgun (WGS) entry which is preliminary data.</text>
</comment>
<proteinExistence type="predicted"/>
<evidence type="ECO:0000313" key="2">
    <source>
        <dbReference type="EMBL" id="CAK9145515.1"/>
    </source>
</evidence>
<sequence length="118" mass="13698">NLGAQTRETRTWQMLKDRTWVQCESVTALSSCFSLKGNANQIDRNFKIARSIPLDCKGFTYTMHVPQKQPFNRTMVKVTIWTINSEGTDAYRLCFKVAVSILYSVAMLWYGIDRYPKF</sequence>
<keyword evidence="1" id="KW-1133">Transmembrane helix</keyword>
<dbReference type="EMBL" id="CAUOFW020001502">
    <property type="protein sequence ID" value="CAK9145515.1"/>
    <property type="molecule type" value="Genomic_DNA"/>
</dbReference>
<dbReference type="AlphaFoldDB" id="A0ABC8RPN0"/>
<evidence type="ECO:0000256" key="1">
    <source>
        <dbReference type="SAM" id="Phobius"/>
    </source>
</evidence>
<gene>
    <name evidence="2" type="ORF">ILEXP_LOCUS13336</name>
</gene>
<protein>
    <submittedName>
        <fullName evidence="2">Uncharacterized protein</fullName>
    </submittedName>
</protein>
<reference evidence="2 3" key="1">
    <citation type="submission" date="2024-02" db="EMBL/GenBank/DDBJ databases">
        <authorList>
            <person name="Vignale AGUSTIN F."/>
            <person name="Sosa J E."/>
            <person name="Modenutti C."/>
        </authorList>
    </citation>
    <scope>NUCLEOTIDE SEQUENCE [LARGE SCALE GENOMIC DNA]</scope>
</reference>
<accession>A0ABC8RPN0</accession>
<keyword evidence="3" id="KW-1185">Reference proteome</keyword>
<organism evidence="2 3">
    <name type="scientific">Ilex paraguariensis</name>
    <name type="common">yerba mate</name>
    <dbReference type="NCBI Taxonomy" id="185542"/>
    <lineage>
        <taxon>Eukaryota</taxon>
        <taxon>Viridiplantae</taxon>
        <taxon>Streptophyta</taxon>
        <taxon>Embryophyta</taxon>
        <taxon>Tracheophyta</taxon>
        <taxon>Spermatophyta</taxon>
        <taxon>Magnoliopsida</taxon>
        <taxon>eudicotyledons</taxon>
        <taxon>Gunneridae</taxon>
        <taxon>Pentapetalae</taxon>
        <taxon>asterids</taxon>
        <taxon>campanulids</taxon>
        <taxon>Aquifoliales</taxon>
        <taxon>Aquifoliaceae</taxon>
        <taxon>Ilex</taxon>
    </lineage>
</organism>
<dbReference type="Proteomes" id="UP001642360">
    <property type="component" value="Unassembled WGS sequence"/>
</dbReference>
<keyword evidence="1" id="KW-0472">Membrane</keyword>
<name>A0ABC8RPN0_9AQUA</name>
<feature type="transmembrane region" description="Helical" evidence="1">
    <location>
        <begin position="93"/>
        <end position="112"/>
    </location>
</feature>
<keyword evidence="1" id="KW-0812">Transmembrane</keyword>
<evidence type="ECO:0000313" key="3">
    <source>
        <dbReference type="Proteomes" id="UP001642360"/>
    </source>
</evidence>